<evidence type="ECO:0000256" key="3">
    <source>
        <dbReference type="ARBA" id="ARBA00022723"/>
    </source>
</evidence>
<keyword evidence="10" id="KW-1185">Reference proteome</keyword>
<keyword evidence="1" id="KW-0285">Flavoprotein</keyword>
<dbReference type="PRINTS" id="PR00409">
    <property type="entry name" value="PHDIOXRDTASE"/>
</dbReference>
<accession>A0ABV2N1J3</accession>
<keyword evidence="6" id="KW-0411">Iron-sulfur</keyword>
<dbReference type="Gene3D" id="3.40.50.80">
    <property type="entry name" value="Nucleotide-binding domain of ferredoxin-NADP reductase (FNR) module"/>
    <property type="match status" value="1"/>
</dbReference>
<gene>
    <name evidence="9" type="ORF">ABID37_003158</name>
</gene>
<keyword evidence="4 9" id="KW-0560">Oxidoreductase</keyword>
<dbReference type="PROSITE" id="PS51384">
    <property type="entry name" value="FAD_FR"/>
    <property type="match status" value="1"/>
</dbReference>
<dbReference type="InterPro" id="IPR017927">
    <property type="entry name" value="FAD-bd_FR_type"/>
</dbReference>
<evidence type="ECO:0000256" key="6">
    <source>
        <dbReference type="ARBA" id="ARBA00023014"/>
    </source>
</evidence>
<dbReference type="InterPro" id="IPR017938">
    <property type="entry name" value="Riboflavin_synthase-like_b-brl"/>
</dbReference>
<dbReference type="GO" id="GO:0018489">
    <property type="term" value="F:vanillate monooxygenase activity"/>
    <property type="evidence" value="ECO:0007669"/>
    <property type="project" value="UniProtKB-EC"/>
</dbReference>
<dbReference type="SUPFAM" id="SSF52343">
    <property type="entry name" value="Ferredoxin reductase-like, C-terminal NADP-linked domain"/>
    <property type="match status" value="1"/>
</dbReference>
<proteinExistence type="predicted"/>
<feature type="domain" description="FAD-binding FR-type" evidence="8">
    <location>
        <begin position="4"/>
        <end position="106"/>
    </location>
</feature>
<evidence type="ECO:0000313" key="10">
    <source>
        <dbReference type="Proteomes" id="UP001549076"/>
    </source>
</evidence>
<evidence type="ECO:0000259" key="8">
    <source>
        <dbReference type="PROSITE" id="PS51384"/>
    </source>
</evidence>
<keyword evidence="5" id="KW-0408">Iron</keyword>
<dbReference type="InterPro" id="IPR039261">
    <property type="entry name" value="FNR_nucleotide-bd"/>
</dbReference>
<dbReference type="EC" id="1.14.13.82" evidence="9"/>
<evidence type="ECO:0000259" key="7">
    <source>
        <dbReference type="PROSITE" id="PS51085"/>
    </source>
</evidence>
<dbReference type="InterPro" id="IPR050415">
    <property type="entry name" value="MRET"/>
</dbReference>
<organism evidence="9 10">
    <name type="scientific">Aquamicrobium terrae</name>
    <dbReference type="NCBI Taxonomy" id="1324945"/>
    <lineage>
        <taxon>Bacteria</taxon>
        <taxon>Pseudomonadati</taxon>
        <taxon>Pseudomonadota</taxon>
        <taxon>Alphaproteobacteria</taxon>
        <taxon>Hyphomicrobiales</taxon>
        <taxon>Phyllobacteriaceae</taxon>
        <taxon>Aquamicrobium</taxon>
    </lineage>
</organism>
<dbReference type="CDD" id="cd06185">
    <property type="entry name" value="PDR_like"/>
    <property type="match status" value="1"/>
</dbReference>
<dbReference type="PROSITE" id="PS00197">
    <property type="entry name" value="2FE2S_FER_1"/>
    <property type="match status" value="1"/>
</dbReference>
<dbReference type="PANTHER" id="PTHR47354">
    <property type="entry name" value="NADH OXIDOREDUCTASE HCR"/>
    <property type="match status" value="1"/>
</dbReference>
<dbReference type="EMBL" id="JBEPML010000010">
    <property type="protein sequence ID" value="MET3792935.1"/>
    <property type="molecule type" value="Genomic_DNA"/>
</dbReference>
<dbReference type="Gene3D" id="3.10.20.30">
    <property type="match status" value="1"/>
</dbReference>
<dbReference type="Proteomes" id="UP001549076">
    <property type="component" value="Unassembled WGS sequence"/>
</dbReference>
<dbReference type="Pfam" id="PF00111">
    <property type="entry name" value="Fer2"/>
    <property type="match status" value="1"/>
</dbReference>
<dbReference type="InterPro" id="IPR012675">
    <property type="entry name" value="Beta-grasp_dom_sf"/>
</dbReference>
<dbReference type="CDD" id="cd00207">
    <property type="entry name" value="fer2"/>
    <property type="match status" value="1"/>
</dbReference>
<dbReference type="Gene3D" id="2.40.30.10">
    <property type="entry name" value="Translation factors"/>
    <property type="match status" value="1"/>
</dbReference>
<evidence type="ECO:0000256" key="4">
    <source>
        <dbReference type="ARBA" id="ARBA00023002"/>
    </source>
</evidence>
<dbReference type="PROSITE" id="PS51085">
    <property type="entry name" value="2FE2S_FER_2"/>
    <property type="match status" value="1"/>
</dbReference>
<dbReference type="InterPro" id="IPR006058">
    <property type="entry name" value="2Fe2S_fd_BS"/>
</dbReference>
<dbReference type="InterPro" id="IPR036010">
    <property type="entry name" value="2Fe-2S_ferredoxin-like_sf"/>
</dbReference>
<dbReference type="InterPro" id="IPR001041">
    <property type="entry name" value="2Fe-2S_ferredoxin-type"/>
</dbReference>
<keyword evidence="2" id="KW-0001">2Fe-2S</keyword>
<name>A0ABV2N1J3_9HYPH</name>
<reference evidence="9 10" key="1">
    <citation type="submission" date="2024-06" db="EMBL/GenBank/DDBJ databases">
        <title>Genomic Encyclopedia of Type Strains, Phase IV (KMG-IV): sequencing the most valuable type-strain genomes for metagenomic binning, comparative biology and taxonomic classification.</title>
        <authorList>
            <person name="Goeker M."/>
        </authorList>
    </citation>
    <scope>NUCLEOTIDE SEQUENCE [LARGE SCALE GENOMIC DNA]</scope>
    <source>
        <strain evidence="9 10">DSM 27865</strain>
    </source>
</reference>
<feature type="domain" description="2Fe-2S ferredoxin-type" evidence="7">
    <location>
        <begin position="235"/>
        <end position="317"/>
    </location>
</feature>
<dbReference type="SUPFAM" id="SSF54292">
    <property type="entry name" value="2Fe-2S ferredoxin-like"/>
    <property type="match status" value="1"/>
</dbReference>
<evidence type="ECO:0000256" key="5">
    <source>
        <dbReference type="ARBA" id="ARBA00023004"/>
    </source>
</evidence>
<dbReference type="PANTHER" id="PTHR47354:SF1">
    <property type="entry name" value="CARNITINE MONOOXYGENASE REDUCTASE SUBUNIT"/>
    <property type="match status" value="1"/>
</dbReference>
<keyword evidence="3" id="KW-0479">Metal-binding</keyword>
<evidence type="ECO:0000256" key="1">
    <source>
        <dbReference type="ARBA" id="ARBA00022630"/>
    </source>
</evidence>
<comment type="caution">
    <text evidence="9">The sequence shown here is derived from an EMBL/GenBank/DDBJ whole genome shotgun (WGS) entry which is preliminary data.</text>
</comment>
<protein>
    <submittedName>
        <fullName evidence="9">Vanillate O-demethylase ferredoxin subunit</fullName>
        <ecNumber evidence="9">1.14.13.82</ecNumber>
    </submittedName>
</protein>
<dbReference type="SUPFAM" id="SSF63380">
    <property type="entry name" value="Riboflavin synthase domain-like"/>
    <property type="match status" value="1"/>
</dbReference>
<sequence length="317" mass="34750">MTARLIMKLQVVDRQRVSPEVVAITLKHPLRPELPAWTAGAHVDLRLPDGKIRQYSLCGDPRDRSIYRIAVKREEVGRGGSRWVHENLGTGSIAHCSAPRSNFSLRADARRHVLVGGGIGVTPVISMAYEARNRGEPFELHVLCRSRDFAPFAEELDKAFGQRLTIHCDDEKPADLPELLKGVAGESGAHLYFCGPSGLNTAIHAIAGKLKLPDGRLHHELFQAAVDENFVPEPFEITVATSGRTFHVPSDRSALDVLREAGMVLPSSCELGVCGACVCDYRDGEVIHRDVVLDADARKNKMTLCVSRVRGRVTVGL</sequence>
<dbReference type="RefSeq" id="WP_354196380.1">
    <property type="nucleotide sequence ID" value="NZ_JBEPML010000010.1"/>
</dbReference>
<evidence type="ECO:0000313" key="9">
    <source>
        <dbReference type="EMBL" id="MET3792935.1"/>
    </source>
</evidence>
<evidence type="ECO:0000256" key="2">
    <source>
        <dbReference type="ARBA" id="ARBA00022714"/>
    </source>
</evidence>